<name>A0ABS4QJ11_9NOCA</name>
<evidence type="ECO:0000313" key="2">
    <source>
        <dbReference type="EMBL" id="MBP2191697.1"/>
    </source>
</evidence>
<dbReference type="Proteomes" id="UP001519325">
    <property type="component" value="Unassembled WGS sequence"/>
</dbReference>
<evidence type="ECO:0008006" key="4">
    <source>
        <dbReference type="Google" id="ProtNLM"/>
    </source>
</evidence>
<evidence type="ECO:0000313" key="3">
    <source>
        <dbReference type="Proteomes" id="UP001519325"/>
    </source>
</evidence>
<evidence type="ECO:0000256" key="1">
    <source>
        <dbReference type="SAM" id="SignalP"/>
    </source>
</evidence>
<reference evidence="2 3" key="1">
    <citation type="submission" date="2021-03" db="EMBL/GenBank/DDBJ databases">
        <title>Sequencing the genomes of 1000 actinobacteria strains.</title>
        <authorList>
            <person name="Klenk H.-P."/>
        </authorList>
    </citation>
    <scope>NUCLEOTIDE SEQUENCE [LARGE SCALE GENOMIC DNA]</scope>
    <source>
        <strain evidence="2 3">DSM 45516</strain>
    </source>
</reference>
<dbReference type="EMBL" id="JAGGMR010000001">
    <property type="protein sequence ID" value="MBP2191697.1"/>
    <property type="molecule type" value="Genomic_DNA"/>
</dbReference>
<keyword evidence="3" id="KW-1185">Reference proteome</keyword>
<feature type="chain" id="PRO_5047368808" description="Hemophore-related protein" evidence="1">
    <location>
        <begin position="26"/>
        <end position="124"/>
    </location>
</feature>
<dbReference type="RefSeq" id="WP_209893702.1">
    <property type="nucleotide sequence ID" value="NZ_JAGGMR010000001.1"/>
</dbReference>
<comment type="caution">
    <text evidence="2">The sequence shown here is derived from an EMBL/GenBank/DDBJ whole genome shotgun (WGS) entry which is preliminary data.</text>
</comment>
<keyword evidence="1" id="KW-0732">Signal</keyword>
<organism evidence="2 3">
    <name type="scientific">Nocardia goodfellowii</name>
    <dbReference type="NCBI Taxonomy" id="882446"/>
    <lineage>
        <taxon>Bacteria</taxon>
        <taxon>Bacillati</taxon>
        <taxon>Actinomycetota</taxon>
        <taxon>Actinomycetes</taxon>
        <taxon>Mycobacteriales</taxon>
        <taxon>Nocardiaceae</taxon>
        <taxon>Nocardia</taxon>
    </lineage>
</organism>
<gene>
    <name evidence="2" type="ORF">BJ987_004598</name>
</gene>
<proteinExistence type="predicted"/>
<protein>
    <recommendedName>
        <fullName evidence="4">Hemophore-related protein</fullName>
    </recommendedName>
</protein>
<sequence length="124" mass="12642">MKIRAFGVGVAVTGMLTAMAGTAHADHEMVVVAGKAGEAPSAICASAGMRQAAFNAQDTAAPLKLLRSEKVASAYVGSVNEIQADLVLRDNGVVAPYVRQINDTQHALCAKADTHTPPAAATGN</sequence>
<feature type="signal peptide" evidence="1">
    <location>
        <begin position="1"/>
        <end position="25"/>
    </location>
</feature>
<accession>A0ABS4QJ11</accession>